<dbReference type="OrthoDB" id="8196546at2759"/>
<dbReference type="EMBL" id="BGZK01000340">
    <property type="protein sequence ID" value="GBP37894.1"/>
    <property type="molecule type" value="Genomic_DNA"/>
</dbReference>
<comment type="caution">
    <text evidence="1">The sequence shown here is derived from an EMBL/GenBank/DDBJ whole genome shotgun (WGS) entry which is preliminary data.</text>
</comment>
<name>A0A4C1VJ07_EUMVA</name>
<sequence length="131" mass="15630">MDELSVSCLLYANDQVILAPSACRLQVKKNESRINEGRCDHCVVYVKCLRKTTGWKNNNVRERCDLKEDKVTRLGREKRELYILVPRDWSKERRIYNDTKWQNKIKLRMHVLQTCVAHAMYEQPRSDVLYN</sequence>
<protein>
    <recommendedName>
        <fullName evidence="3">Reverse transcriptase domain-containing protein</fullName>
    </recommendedName>
</protein>
<reference evidence="1 2" key="1">
    <citation type="journal article" date="2019" name="Commun. Biol.">
        <title>The bagworm genome reveals a unique fibroin gene that provides high tensile strength.</title>
        <authorList>
            <person name="Kono N."/>
            <person name="Nakamura H."/>
            <person name="Ohtoshi R."/>
            <person name="Tomita M."/>
            <person name="Numata K."/>
            <person name="Arakawa K."/>
        </authorList>
    </citation>
    <scope>NUCLEOTIDE SEQUENCE [LARGE SCALE GENOMIC DNA]</scope>
</reference>
<dbReference type="AlphaFoldDB" id="A0A4C1VJ07"/>
<evidence type="ECO:0000313" key="2">
    <source>
        <dbReference type="Proteomes" id="UP000299102"/>
    </source>
</evidence>
<evidence type="ECO:0000313" key="1">
    <source>
        <dbReference type="EMBL" id="GBP37894.1"/>
    </source>
</evidence>
<dbReference type="Proteomes" id="UP000299102">
    <property type="component" value="Unassembled WGS sequence"/>
</dbReference>
<gene>
    <name evidence="1" type="ORF">EVAR_21429_1</name>
</gene>
<keyword evidence="2" id="KW-1185">Reference proteome</keyword>
<evidence type="ECO:0008006" key="3">
    <source>
        <dbReference type="Google" id="ProtNLM"/>
    </source>
</evidence>
<organism evidence="1 2">
    <name type="scientific">Eumeta variegata</name>
    <name type="common">Bagworm moth</name>
    <name type="synonym">Eumeta japonica</name>
    <dbReference type="NCBI Taxonomy" id="151549"/>
    <lineage>
        <taxon>Eukaryota</taxon>
        <taxon>Metazoa</taxon>
        <taxon>Ecdysozoa</taxon>
        <taxon>Arthropoda</taxon>
        <taxon>Hexapoda</taxon>
        <taxon>Insecta</taxon>
        <taxon>Pterygota</taxon>
        <taxon>Neoptera</taxon>
        <taxon>Endopterygota</taxon>
        <taxon>Lepidoptera</taxon>
        <taxon>Glossata</taxon>
        <taxon>Ditrysia</taxon>
        <taxon>Tineoidea</taxon>
        <taxon>Psychidae</taxon>
        <taxon>Oiketicinae</taxon>
        <taxon>Eumeta</taxon>
    </lineage>
</organism>
<accession>A0A4C1VJ07</accession>
<proteinExistence type="predicted"/>